<dbReference type="KEGG" id="cic:CICLE_v10023223mg"/>
<dbReference type="EMBL" id="KI536661">
    <property type="protein sequence ID" value="ESR55758.1"/>
    <property type="molecule type" value="Genomic_DNA"/>
</dbReference>
<dbReference type="AlphaFoldDB" id="V4T692"/>
<evidence type="ECO:0000313" key="1">
    <source>
        <dbReference type="EMBL" id="ESR55758.1"/>
    </source>
</evidence>
<reference evidence="1 2" key="1">
    <citation type="submission" date="2013-10" db="EMBL/GenBank/DDBJ databases">
        <authorList>
            <consortium name="International Citrus Genome Consortium"/>
            <person name="Jenkins J."/>
            <person name="Schmutz J."/>
            <person name="Prochnik S."/>
            <person name="Rokhsar D."/>
            <person name="Gmitter F."/>
            <person name="Ollitrault P."/>
            <person name="Machado M."/>
            <person name="Talon M."/>
            <person name="Wincker P."/>
            <person name="Jaillon O."/>
            <person name="Morgante M."/>
        </authorList>
    </citation>
    <scope>NUCLEOTIDE SEQUENCE</scope>
    <source>
        <strain evidence="2">cv. Clemenules</strain>
    </source>
</reference>
<sequence>MRLTKPFSILLSEFVSETSKSLDTSKKLRNYWLFRTYYYLIRMKLVVVGTLSSRQENRSMSPYSSSF</sequence>
<proteinExistence type="predicted"/>
<dbReference type="Proteomes" id="UP000030687">
    <property type="component" value="Unassembled WGS sequence"/>
</dbReference>
<dbReference type="InParanoid" id="V4T692"/>
<name>V4T692_CITCL</name>
<keyword evidence="2" id="KW-1185">Reference proteome</keyword>
<gene>
    <name evidence="1" type="ORF">CICLE_v10023223mg</name>
</gene>
<protein>
    <submittedName>
        <fullName evidence="1">Uncharacterized protein</fullName>
    </submittedName>
</protein>
<dbReference type="Gramene" id="ESR55758">
    <property type="protein sequence ID" value="ESR55758"/>
    <property type="gene ID" value="CICLE_v10023223mg"/>
</dbReference>
<accession>V4T692</accession>
<organism evidence="1 2">
    <name type="scientific">Citrus clementina</name>
    <name type="common">Clementine</name>
    <name type="synonym">Citrus deliciosa x Citrus sinensis</name>
    <dbReference type="NCBI Taxonomy" id="85681"/>
    <lineage>
        <taxon>Eukaryota</taxon>
        <taxon>Viridiplantae</taxon>
        <taxon>Streptophyta</taxon>
        <taxon>Embryophyta</taxon>
        <taxon>Tracheophyta</taxon>
        <taxon>Spermatophyta</taxon>
        <taxon>Magnoliopsida</taxon>
        <taxon>eudicotyledons</taxon>
        <taxon>Gunneridae</taxon>
        <taxon>Pentapetalae</taxon>
        <taxon>rosids</taxon>
        <taxon>malvids</taxon>
        <taxon>Sapindales</taxon>
        <taxon>Rutaceae</taxon>
        <taxon>Aurantioideae</taxon>
        <taxon>Citrus</taxon>
    </lineage>
</organism>
<evidence type="ECO:0000313" key="2">
    <source>
        <dbReference type="Proteomes" id="UP000030687"/>
    </source>
</evidence>